<evidence type="ECO:0000256" key="1">
    <source>
        <dbReference type="SAM" id="MobiDB-lite"/>
    </source>
</evidence>
<reference evidence="2" key="1">
    <citation type="submission" date="2023-03" db="EMBL/GenBank/DDBJ databases">
        <title>Mating type loci evolution in Malassezia.</title>
        <authorList>
            <person name="Coelho M.A."/>
        </authorList>
    </citation>
    <scope>NUCLEOTIDE SEQUENCE</scope>
    <source>
        <strain evidence="2">CBS 11721</strain>
    </source>
</reference>
<feature type="region of interest" description="Disordered" evidence="1">
    <location>
        <begin position="371"/>
        <end position="407"/>
    </location>
</feature>
<protein>
    <submittedName>
        <fullName evidence="2">Uncharacterized protein</fullName>
    </submittedName>
</protein>
<gene>
    <name evidence="2" type="ORF">MCUN1_001413</name>
</gene>
<proteinExistence type="predicted"/>
<evidence type="ECO:0000313" key="3">
    <source>
        <dbReference type="Proteomes" id="UP001219933"/>
    </source>
</evidence>
<feature type="region of interest" description="Disordered" evidence="1">
    <location>
        <begin position="258"/>
        <end position="292"/>
    </location>
</feature>
<dbReference type="Proteomes" id="UP001219933">
    <property type="component" value="Chromosome 2"/>
</dbReference>
<feature type="compositionally biased region" description="Basic and acidic residues" evidence="1">
    <location>
        <begin position="42"/>
        <end position="58"/>
    </location>
</feature>
<feature type="compositionally biased region" description="Basic and acidic residues" evidence="1">
    <location>
        <begin position="19"/>
        <end position="34"/>
    </location>
</feature>
<dbReference type="AlphaFoldDB" id="A0AAF0J5J7"/>
<organism evidence="2 3">
    <name type="scientific">Malassezia cuniculi</name>
    <dbReference type="NCBI Taxonomy" id="948313"/>
    <lineage>
        <taxon>Eukaryota</taxon>
        <taxon>Fungi</taxon>
        <taxon>Dikarya</taxon>
        <taxon>Basidiomycota</taxon>
        <taxon>Ustilaginomycotina</taxon>
        <taxon>Malasseziomycetes</taxon>
        <taxon>Malasseziales</taxon>
        <taxon>Malasseziaceae</taxon>
        <taxon>Malassezia</taxon>
    </lineage>
</organism>
<feature type="region of interest" description="Disordered" evidence="1">
    <location>
        <begin position="1"/>
        <end position="159"/>
    </location>
</feature>
<keyword evidence="3" id="KW-1185">Reference proteome</keyword>
<feature type="compositionally biased region" description="Low complexity" evidence="1">
    <location>
        <begin position="86"/>
        <end position="100"/>
    </location>
</feature>
<name>A0AAF0J5J7_9BASI</name>
<feature type="region of interest" description="Disordered" evidence="1">
    <location>
        <begin position="328"/>
        <end position="352"/>
    </location>
</feature>
<dbReference type="EMBL" id="CP119878">
    <property type="protein sequence ID" value="WFD34572.1"/>
    <property type="molecule type" value="Genomic_DNA"/>
</dbReference>
<feature type="compositionally biased region" description="Polar residues" evidence="1">
    <location>
        <begin position="74"/>
        <end position="85"/>
    </location>
</feature>
<accession>A0AAF0J5J7</accession>
<feature type="compositionally biased region" description="Basic and acidic residues" evidence="1">
    <location>
        <begin position="331"/>
        <end position="343"/>
    </location>
</feature>
<sequence>MDDAQSEAGAPFSGTSEADTPRRMRRSEMHEQDISRILAQMRIRDRTPRTTRNADAKYSDPGPRVARVPPTPQGVLSRSQTAMSISTDATDAFASPSAAAHARRNRNRESADFGDEYVHASSRLRPRPSLRGLSSAARQHAPSTPRLARSQSMTYDPPESAHTHNFYQALDLFRQQATQQELDADLVSHMVDAAELAATLNYGLRRAIHGALDMQMANVLRMHESPAALDAELSELLKYSDDHIRRMTDVLIALSRRRMQSPKRSTSAMRHRSISRTNIPPSASKSDWREETPMSAREFTRAVPETPTHRGAVRAREAWSALRRAASIRGEATEHSRHDEEPSRPQSMRVESYSHGSFALDDSARIDEGVSPVISESSQLPHATDYTWPGASHRPSPVSAPYTQPPLGNWQNAFGQATEQLAYESGVDVD</sequence>
<evidence type="ECO:0000313" key="2">
    <source>
        <dbReference type="EMBL" id="WFD34572.1"/>
    </source>
</evidence>
<feature type="compositionally biased region" description="Polar residues" evidence="1">
    <location>
        <begin position="275"/>
        <end position="285"/>
    </location>
</feature>